<evidence type="ECO:0000256" key="2">
    <source>
        <dbReference type="ARBA" id="ARBA00022723"/>
    </source>
</evidence>
<dbReference type="GO" id="GO:0005506">
    <property type="term" value="F:iron ion binding"/>
    <property type="evidence" value="ECO:0007669"/>
    <property type="project" value="InterPro"/>
</dbReference>
<dbReference type="Proteomes" id="UP001165085">
    <property type="component" value="Unassembled WGS sequence"/>
</dbReference>
<feature type="transmembrane region" description="Helical" evidence="7">
    <location>
        <begin position="87"/>
        <end position="105"/>
    </location>
</feature>
<evidence type="ECO:0000259" key="8">
    <source>
        <dbReference type="PROSITE" id="PS51471"/>
    </source>
</evidence>
<evidence type="ECO:0000313" key="9">
    <source>
        <dbReference type="EMBL" id="GMH72944.1"/>
    </source>
</evidence>
<gene>
    <name evidence="9" type="ORF">TrST_g2517</name>
</gene>
<accession>A0A9W7AJK0</accession>
<keyword evidence="7" id="KW-0812">Transmembrane</keyword>
<organism evidence="9 10">
    <name type="scientific">Triparma strigata</name>
    <dbReference type="NCBI Taxonomy" id="1606541"/>
    <lineage>
        <taxon>Eukaryota</taxon>
        <taxon>Sar</taxon>
        <taxon>Stramenopiles</taxon>
        <taxon>Ochrophyta</taxon>
        <taxon>Bolidophyceae</taxon>
        <taxon>Parmales</taxon>
        <taxon>Triparmaceae</taxon>
        <taxon>Triparma</taxon>
    </lineage>
</organism>
<keyword evidence="4" id="KW-0560">Oxidoreductase</keyword>
<comment type="caution">
    <text evidence="9">The sequence shown here is derived from an EMBL/GenBank/DDBJ whole genome shotgun (WGS) entry which is preliminary data.</text>
</comment>
<dbReference type="InterPro" id="IPR006620">
    <property type="entry name" value="Pro_4_hyd_alph"/>
</dbReference>
<keyword evidence="2" id="KW-0479">Metal-binding</keyword>
<evidence type="ECO:0000256" key="3">
    <source>
        <dbReference type="ARBA" id="ARBA00022964"/>
    </source>
</evidence>
<keyword evidence="10" id="KW-1185">Reference proteome</keyword>
<keyword evidence="7" id="KW-1133">Transmembrane helix</keyword>
<dbReference type="GO" id="GO:0051213">
    <property type="term" value="F:dioxygenase activity"/>
    <property type="evidence" value="ECO:0007669"/>
    <property type="project" value="UniProtKB-KW"/>
</dbReference>
<dbReference type="SMART" id="SM00702">
    <property type="entry name" value="P4Hc"/>
    <property type="match status" value="1"/>
</dbReference>
<evidence type="ECO:0000256" key="5">
    <source>
        <dbReference type="ARBA" id="ARBA00023004"/>
    </source>
</evidence>
<dbReference type="InterPro" id="IPR005123">
    <property type="entry name" value="Oxoglu/Fe-dep_dioxygenase_dom"/>
</dbReference>
<dbReference type="Gene3D" id="2.60.120.620">
    <property type="entry name" value="q2cbj1_9rhob like domain"/>
    <property type="match status" value="1"/>
</dbReference>
<reference evidence="10" key="1">
    <citation type="journal article" date="2023" name="Commun. Biol.">
        <title>Genome analysis of Parmales, the sister group of diatoms, reveals the evolutionary specialization of diatoms from phago-mixotrophs to photoautotrophs.</title>
        <authorList>
            <person name="Ban H."/>
            <person name="Sato S."/>
            <person name="Yoshikawa S."/>
            <person name="Yamada K."/>
            <person name="Nakamura Y."/>
            <person name="Ichinomiya M."/>
            <person name="Sato N."/>
            <person name="Blanc-Mathieu R."/>
            <person name="Endo H."/>
            <person name="Kuwata A."/>
            <person name="Ogata H."/>
        </authorList>
    </citation>
    <scope>NUCLEOTIDE SEQUENCE [LARGE SCALE GENOMIC DNA]</scope>
    <source>
        <strain evidence="10">NIES 3701</strain>
    </source>
</reference>
<feature type="region of interest" description="Disordered" evidence="6">
    <location>
        <begin position="1"/>
        <end position="38"/>
    </location>
</feature>
<name>A0A9W7AJK0_9STRA</name>
<keyword evidence="5" id="KW-0408">Iron</keyword>
<dbReference type="EMBL" id="BRXY01000162">
    <property type="protein sequence ID" value="GMH72944.1"/>
    <property type="molecule type" value="Genomic_DNA"/>
</dbReference>
<dbReference type="GO" id="GO:0016705">
    <property type="term" value="F:oxidoreductase activity, acting on paired donors, with incorporation or reduction of molecular oxygen"/>
    <property type="evidence" value="ECO:0007669"/>
    <property type="project" value="InterPro"/>
</dbReference>
<evidence type="ECO:0000256" key="7">
    <source>
        <dbReference type="SAM" id="Phobius"/>
    </source>
</evidence>
<evidence type="ECO:0000256" key="4">
    <source>
        <dbReference type="ARBA" id="ARBA00023002"/>
    </source>
</evidence>
<feature type="domain" description="Fe2OG dioxygenase" evidence="8">
    <location>
        <begin position="236"/>
        <end position="337"/>
    </location>
</feature>
<feature type="transmembrane region" description="Helical" evidence="7">
    <location>
        <begin position="126"/>
        <end position="148"/>
    </location>
</feature>
<evidence type="ECO:0000313" key="10">
    <source>
        <dbReference type="Proteomes" id="UP001165085"/>
    </source>
</evidence>
<dbReference type="PROSITE" id="PS51471">
    <property type="entry name" value="FE2OG_OXY"/>
    <property type="match status" value="1"/>
</dbReference>
<evidence type="ECO:0000256" key="6">
    <source>
        <dbReference type="SAM" id="MobiDB-lite"/>
    </source>
</evidence>
<proteinExistence type="predicted"/>
<feature type="compositionally biased region" description="Low complexity" evidence="6">
    <location>
        <begin position="16"/>
        <end position="32"/>
    </location>
</feature>
<evidence type="ECO:0000256" key="1">
    <source>
        <dbReference type="ARBA" id="ARBA00001961"/>
    </source>
</evidence>
<dbReference type="AlphaFoldDB" id="A0A9W7AJK0"/>
<keyword evidence="7" id="KW-0472">Membrane</keyword>
<keyword evidence="3" id="KW-0223">Dioxygenase</keyword>
<comment type="cofactor">
    <cofactor evidence="1">
        <name>L-ascorbate</name>
        <dbReference type="ChEBI" id="CHEBI:38290"/>
    </cofactor>
</comment>
<dbReference type="OrthoDB" id="69177at2759"/>
<dbReference type="GO" id="GO:0031418">
    <property type="term" value="F:L-ascorbic acid binding"/>
    <property type="evidence" value="ECO:0007669"/>
    <property type="project" value="InterPro"/>
</dbReference>
<sequence length="472" mass="54222">MGKKNKHNPNTPRPLPTSGTPSSPSGDQSSKPVPLPPTSPLPSLLEDNLLILLIYAAVLRMLIKQSAKDITSPTFFSDSRRETCDALLKITMLTVIFSFILSLKLRKRLEYYRKKQPDFMSRFMSCMSYLPVLSVVASFAFCFFMTLFSNPEAVQTLRTVFKTQMLTPKECKEIIKMASRAKMDWTTDRHPAVPTVDMNIEEAFQEKDKKQLTEIFDFRLSPFIEKTLGVPRRAVRADDAFIVKYSAVEKGGQTGLKPHTDEAYFSVNILLSDDFEGGGTRFYQRELEPLDDYNSTIPSYDLSPPIGNAFLHRSRILHEGIPISKGERYILVLFMHIDQFDYETKESFKLHPFSTWLNVGYMESWFNERYQGLKAELIENESTQSLHHKYLRTVFYTLMYSTRLFSDFIGKTHPGGKFIEIMDSEKTGEAGANWWQGQHMRLNEFGDRVRNEHTCAANSAKFTNRGAEDIFK</sequence>
<protein>
    <recommendedName>
        <fullName evidence="8">Fe2OG dioxygenase domain-containing protein</fullName>
    </recommendedName>
</protein>